<evidence type="ECO:0000256" key="4">
    <source>
        <dbReference type="SAM" id="MobiDB-lite"/>
    </source>
</evidence>
<dbReference type="InterPro" id="IPR036770">
    <property type="entry name" value="Ankyrin_rpt-contain_sf"/>
</dbReference>
<feature type="compositionally biased region" description="Low complexity" evidence="4">
    <location>
        <begin position="109"/>
        <end position="137"/>
    </location>
</feature>
<dbReference type="EMBL" id="JAFCMP010000527">
    <property type="protein sequence ID" value="KAG5177246.1"/>
    <property type="molecule type" value="Genomic_DNA"/>
</dbReference>
<keyword evidence="2 3" id="KW-0040">ANK repeat</keyword>
<name>A0A835YM39_9STRA</name>
<evidence type="ECO:0000256" key="1">
    <source>
        <dbReference type="ARBA" id="ARBA00022737"/>
    </source>
</evidence>
<feature type="compositionally biased region" description="Gly residues" evidence="4">
    <location>
        <begin position="63"/>
        <end position="87"/>
    </location>
</feature>
<dbReference type="SUPFAM" id="SSF48403">
    <property type="entry name" value="Ankyrin repeat"/>
    <property type="match status" value="1"/>
</dbReference>
<proteinExistence type="predicted"/>
<comment type="caution">
    <text evidence="5">The sequence shown here is derived from an EMBL/GenBank/DDBJ whole genome shotgun (WGS) entry which is preliminary data.</text>
</comment>
<organism evidence="5 6">
    <name type="scientific">Tribonema minus</name>
    <dbReference type="NCBI Taxonomy" id="303371"/>
    <lineage>
        <taxon>Eukaryota</taxon>
        <taxon>Sar</taxon>
        <taxon>Stramenopiles</taxon>
        <taxon>Ochrophyta</taxon>
        <taxon>PX clade</taxon>
        <taxon>Xanthophyceae</taxon>
        <taxon>Tribonematales</taxon>
        <taxon>Tribonemataceae</taxon>
        <taxon>Tribonema</taxon>
    </lineage>
</organism>
<feature type="compositionally biased region" description="Gly residues" evidence="4">
    <location>
        <begin position="24"/>
        <end position="35"/>
    </location>
</feature>
<dbReference type="Gene3D" id="1.25.40.20">
    <property type="entry name" value="Ankyrin repeat-containing domain"/>
    <property type="match status" value="2"/>
</dbReference>
<feature type="repeat" description="ANK" evidence="3">
    <location>
        <begin position="541"/>
        <end position="562"/>
    </location>
</feature>
<feature type="compositionally biased region" description="Polar residues" evidence="4">
    <location>
        <begin position="997"/>
        <end position="1010"/>
    </location>
</feature>
<feature type="compositionally biased region" description="Acidic residues" evidence="4">
    <location>
        <begin position="47"/>
        <end position="57"/>
    </location>
</feature>
<dbReference type="SMART" id="SM00248">
    <property type="entry name" value="ANK"/>
    <property type="match status" value="4"/>
</dbReference>
<evidence type="ECO:0000256" key="3">
    <source>
        <dbReference type="PROSITE-ProRule" id="PRU00023"/>
    </source>
</evidence>
<gene>
    <name evidence="5" type="ORF">JKP88DRAFT_350769</name>
</gene>
<dbReference type="Pfam" id="PF12796">
    <property type="entry name" value="Ank_2"/>
    <property type="match status" value="1"/>
</dbReference>
<feature type="region of interest" description="Disordered" evidence="4">
    <location>
        <begin position="902"/>
        <end position="1010"/>
    </location>
</feature>
<feature type="repeat" description="ANK" evidence="3">
    <location>
        <begin position="508"/>
        <end position="540"/>
    </location>
</feature>
<dbReference type="PROSITE" id="PS50088">
    <property type="entry name" value="ANK_REPEAT"/>
    <property type="match status" value="2"/>
</dbReference>
<evidence type="ECO:0000313" key="6">
    <source>
        <dbReference type="Proteomes" id="UP000664859"/>
    </source>
</evidence>
<dbReference type="Proteomes" id="UP000664859">
    <property type="component" value="Unassembled WGS sequence"/>
</dbReference>
<feature type="compositionally biased region" description="Low complexity" evidence="4">
    <location>
        <begin position="964"/>
        <end position="975"/>
    </location>
</feature>
<evidence type="ECO:0000256" key="2">
    <source>
        <dbReference type="ARBA" id="ARBA00023043"/>
    </source>
</evidence>
<feature type="compositionally biased region" description="Polar residues" evidence="4">
    <location>
        <begin position="919"/>
        <end position="928"/>
    </location>
</feature>
<accession>A0A835YM39</accession>
<evidence type="ECO:0000313" key="5">
    <source>
        <dbReference type="EMBL" id="KAG5177246.1"/>
    </source>
</evidence>
<feature type="region of interest" description="Disordered" evidence="4">
    <location>
        <begin position="1"/>
        <end position="140"/>
    </location>
</feature>
<protein>
    <submittedName>
        <fullName evidence="5">Uncharacterized protein</fullName>
    </submittedName>
</protein>
<dbReference type="InterPro" id="IPR002110">
    <property type="entry name" value="Ankyrin_rpt"/>
</dbReference>
<sequence>MDPGAESDSTTSYDEPLPRAEISGQGGGASGGSGAGKLAEQYAFSDSSEDEGGDDDSDKQPAGNGGSAGAAPGVGGGGGGGGGGANGHGALAAQYEFSDSSEDEEEDSAPAAAPAARAPADAAAAAAAPAPSPAAALDPDERIKAIAQRYLSTGAIGLAPSSGPAPQSAPHVAAVARPRAPNVGFTGTKGRGKKGASPSPPPGAYGAIQQKHRELIAAVERKDMTAVHKLLTERADPMYKVGDMDALSTAASAGPLPDPAMARSLLRAAVDLRGFAATEASLASGHLKQTLLQGVARALSCQIYGGGRRFTNRELASSVLTSPGVLTDAQRAAAASLAPPPAEEIVVPQSTTAAAAAAAAAALGPAAGIATDAAAGAAAAAAAAANAAAAAATAAAARMTSVTMLDEGLRAACERGDVAAVRLALRAAEAAVRAALEPPQGPEGEEKAVRVAWTCERGDVATVRLALRAAEAAVCAALEAPQGPDGEEKAERSVGLALERLLGAADVEGHSALHWAVKCKHSQLVSELLSAGADAEQRDKVGRTPLHLAADINDKDMLLLLLHGYAARHGGVAATAERMIRADPVQLGGGSQAHMPARQHVATQQFLRRDLQRMCRLLDKTVYGQGKQLRNDELAKSLLDAGEEYAAMLRQAGDPLAPNPPRFITKPPVNGVFPALVLEPVPGNFPPAAQAPPAAAAGAVGVAPQPAAPAASAAEPSKGTAAAAAAAAPPSTPAATKVKLPASAVRAAAAASAAAKSTIGPPPVVLPPAPRAVVPSGGVGNGIGSDVDLELCRAVMDNDVPAVTRALQKGANPAGHAYGGRTPLHEAANRYMATVLINALVDSAGSAHDAALRLQGATFARVDLQRVTRLLGHSVYAHADPSSKSSGGRRLTNRELATNLCDRKHYPLEPLGAPPQPTPGTSGRTMSTAALLACGGSSGSSAQPGPPAPSLSLFGSPPPGVAFGGPAAAAAAVASQALKRSSEDQDSGGDTKRAKTPLSSEHASQSEGPM</sequence>
<keyword evidence="1" id="KW-0677">Repeat</keyword>
<feature type="compositionally biased region" description="Acidic residues" evidence="4">
    <location>
        <begin position="99"/>
        <end position="108"/>
    </location>
</feature>
<feature type="compositionally biased region" description="Low complexity" evidence="4">
    <location>
        <begin position="930"/>
        <end position="943"/>
    </location>
</feature>
<feature type="region of interest" description="Disordered" evidence="4">
    <location>
        <begin position="181"/>
        <end position="203"/>
    </location>
</feature>
<dbReference type="OrthoDB" id="202480at2759"/>
<dbReference type="AlphaFoldDB" id="A0A835YM39"/>
<reference evidence="5" key="1">
    <citation type="submission" date="2021-02" db="EMBL/GenBank/DDBJ databases">
        <title>First Annotated Genome of the Yellow-green Alga Tribonema minus.</title>
        <authorList>
            <person name="Mahan K.M."/>
        </authorList>
    </citation>
    <scope>NUCLEOTIDE SEQUENCE</scope>
    <source>
        <strain evidence="5">UTEX B ZZ1240</strain>
    </source>
</reference>
<dbReference type="PROSITE" id="PS50297">
    <property type="entry name" value="ANK_REP_REGION"/>
    <property type="match status" value="2"/>
</dbReference>
<keyword evidence="6" id="KW-1185">Reference proteome</keyword>
<dbReference type="PANTHER" id="PTHR24171">
    <property type="entry name" value="ANKYRIN REPEAT DOMAIN-CONTAINING PROTEIN 39-RELATED"/>
    <property type="match status" value="1"/>
</dbReference>